<reference evidence="2 3" key="1">
    <citation type="submission" date="2025-04" db="UniProtKB">
        <authorList>
            <consortium name="RefSeq"/>
        </authorList>
    </citation>
    <scope>IDENTIFICATION</scope>
    <source>
        <strain evidence="1 2">J_2021</strain>
        <tissue evidence="2 3">Erythrocytes</tissue>
    </source>
</reference>
<dbReference type="OrthoDB" id="8946231at2759"/>
<protein>
    <submittedName>
        <fullName evidence="2">Uncharacterized protein LOC121393312</fullName>
    </submittedName>
    <submittedName>
        <fullName evidence="3">Uncharacterized protein LOC121393360</fullName>
    </submittedName>
    <submittedName>
        <fullName evidence="4">Uncharacterized protein LOC121402150</fullName>
    </submittedName>
</protein>
<organism evidence="1 3">
    <name type="scientific">Xenopus laevis</name>
    <name type="common">African clawed frog</name>
    <dbReference type="NCBI Taxonomy" id="8355"/>
    <lineage>
        <taxon>Eukaryota</taxon>
        <taxon>Metazoa</taxon>
        <taxon>Chordata</taxon>
        <taxon>Craniata</taxon>
        <taxon>Vertebrata</taxon>
        <taxon>Euteleostomi</taxon>
        <taxon>Amphibia</taxon>
        <taxon>Batrachia</taxon>
        <taxon>Anura</taxon>
        <taxon>Pipoidea</taxon>
        <taxon>Pipidae</taxon>
        <taxon>Xenopodinae</taxon>
        <taxon>Xenopus</taxon>
        <taxon>Xenopus</taxon>
    </lineage>
</organism>
<dbReference type="Proteomes" id="UP000186698">
    <property type="component" value="Chromosome 4S"/>
</dbReference>
<dbReference type="RefSeq" id="XP_041417399.1">
    <property type="nucleotide sequence ID" value="XM_041561465.1"/>
</dbReference>
<gene>
    <name evidence="3" type="primary">LOC121393360</name>
    <name evidence="2" type="synonym">LOC121393312</name>
    <name evidence="4" type="synonym">LOC121402150</name>
</gene>
<proteinExistence type="predicted"/>
<dbReference type="GeneID" id="121393360"/>
<dbReference type="Proteomes" id="UP000186698">
    <property type="component" value="Chromosome 3S"/>
</dbReference>
<evidence type="ECO:0000313" key="2">
    <source>
        <dbReference type="RefSeq" id="XP_041417399.1"/>
    </source>
</evidence>
<evidence type="ECO:0000313" key="3">
    <source>
        <dbReference type="RefSeq" id="XP_041417635.1"/>
    </source>
</evidence>
<dbReference type="PANTHER" id="PTHR21301">
    <property type="entry name" value="REVERSE TRANSCRIPTASE"/>
    <property type="match status" value="1"/>
</dbReference>
<name>A0A8J1KJY5_XENLA</name>
<dbReference type="KEGG" id="xla:121393312"/>
<dbReference type="AlphaFoldDB" id="A0A8J1KJY5"/>
<evidence type="ECO:0000313" key="4">
    <source>
        <dbReference type="RefSeq" id="XP_041444168.1"/>
    </source>
</evidence>
<dbReference type="RefSeq" id="XP_041417635.1">
    <property type="nucleotide sequence ID" value="XM_041561701.1"/>
</dbReference>
<dbReference type="RefSeq" id="XP_041444168.1">
    <property type="nucleotide sequence ID" value="XM_041588234.1"/>
</dbReference>
<evidence type="ECO:0000313" key="1">
    <source>
        <dbReference type="Proteomes" id="UP000186698"/>
    </source>
</evidence>
<accession>A0A8J1KJY5</accession>
<dbReference type="KEGG" id="xla:121402150"/>
<dbReference type="PANTHER" id="PTHR21301:SF12">
    <property type="match status" value="1"/>
</dbReference>
<sequence length="404" mass="46610">MEVRVLSKGLTFVPTNRGRIFETMVDNFKFTRRLRLKEHFAASDNKQSQMEGNTGRNKFKLKGNFDPITNNVSLKAFTRVINDQTQKATQQVKFRDNLSKDERKALKDLCDNKDIIIKSADKGGAVVVLDYAYYRQEILQQLSDASCYQPVMFDPTSKFQLQLKKLLDMAVTHGWILEETRDYLYVEHPHWPLVSTDPDMSKLVNKKLRFGFKRNRNLRELLTPADPAKKYVQSTGGITLKPGVFKCNNCVMCNTLILGDQFFNPHSGKAYHIKHRLTCRSQNVIYIIKCPCGLLYCGKTMRQLRDRISMHRSTIRAALDTNYDSKKVKQDISKQPIAQHWFKANHPISTFKCMPIDMVKSPRRGGDIDRILLQKEAFWTFELGCVAPKGLNSTLQLNSFLDKR</sequence>
<dbReference type="KEGG" id="xla:121393360"/>
<dbReference type="CDD" id="cd10442">
    <property type="entry name" value="GIY-YIG_PLEs"/>
    <property type="match status" value="1"/>
</dbReference>
<keyword evidence="1" id="KW-1185">Reference proteome</keyword>